<dbReference type="Proteomes" id="UP001146793">
    <property type="component" value="Unassembled WGS sequence"/>
</dbReference>
<dbReference type="NCBIfam" id="TIGR00345">
    <property type="entry name" value="GET3_arsA_TRC40"/>
    <property type="match status" value="1"/>
</dbReference>
<keyword evidence="5 8" id="KW-0378">Hydrolase</keyword>
<keyword evidence="3 8" id="KW-0963">Cytoplasm</keyword>
<feature type="binding site" evidence="8">
    <location>
        <position position="307"/>
    </location>
    <ligand>
        <name>Zn(2+)</name>
        <dbReference type="ChEBI" id="CHEBI:29105"/>
        <note>ligand shared between dimeric partners</note>
    </ligand>
</feature>
<reference evidence="10" key="1">
    <citation type="submission" date="2022-08" db="EMBL/GenBank/DDBJ databases">
        <title>Novel sulphate-reducing endosymbionts in the free-living metamonad Anaeramoeba.</title>
        <authorList>
            <person name="Jerlstrom-Hultqvist J."/>
            <person name="Cepicka I."/>
            <person name="Gallot-Lavallee L."/>
            <person name="Salas-Leiva D."/>
            <person name="Curtis B.A."/>
            <person name="Zahonova K."/>
            <person name="Pipaliya S."/>
            <person name="Dacks J."/>
            <person name="Roger A.J."/>
        </authorList>
    </citation>
    <scope>NUCLEOTIDE SEQUENCE</scope>
    <source>
        <strain evidence="10">Busselton2</strain>
    </source>
</reference>
<dbReference type="Gene3D" id="3.40.50.300">
    <property type="entry name" value="P-loop containing nucleotide triphosphate hydrolases"/>
    <property type="match status" value="1"/>
</dbReference>
<dbReference type="Pfam" id="PF02374">
    <property type="entry name" value="ArsA_ATPase"/>
    <property type="match status" value="1"/>
</dbReference>
<dbReference type="GO" id="GO:0043529">
    <property type="term" value="C:GET complex"/>
    <property type="evidence" value="ECO:0007669"/>
    <property type="project" value="TreeGrafter"/>
</dbReference>
<comment type="similarity">
    <text evidence="1 8">Belongs to the arsA ATPase family.</text>
</comment>
<dbReference type="InterPro" id="IPR025723">
    <property type="entry name" value="ArsA/GET3_ATPase-like"/>
</dbReference>
<dbReference type="InterPro" id="IPR027542">
    <property type="entry name" value="ATPase_ArsA/GET3_euk"/>
</dbReference>
<dbReference type="InterPro" id="IPR027417">
    <property type="entry name" value="P-loop_NTPase"/>
</dbReference>
<dbReference type="GO" id="GO:0005524">
    <property type="term" value="F:ATP binding"/>
    <property type="evidence" value="ECO:0007669"/>
    <property type="project" value="UniProtKB-UniRule"/>
</dbReference>
<feature type="binding site" evidence="8">
    <location>
        <position position="304"/>
    </location>
    <ligand>
        <name>Zn(2+)</name>
        <dbReference type="ChEBI" id="CHEBI:29105"/>
        <note>ligand shared between dimeric partners</note>
    </ligand>
</feature>
<sequence length="363" mass="41660">MTFAPNLQNLIDNEELSWVLVGGKGGVGKTTVSSSIAVRFAEVREKVLLISTDPAHNLSDSFNQKFGKEPSLVKGYENLYAMEVDPLNSTREIVNETNNPLFETLGSALPGIDEIISFTEIMRLLTKLDYDVVVFDTAPTGHTLRLLSFPTTMNKTIEKLLSLKNLIQGAWNTVQKLFLSNEETDNDEDMLGKLNTIKKVIDGVIEQFQDQKKTTFVNVCIPEFLSLYETERLIYELFTLGIDSHNIVVNQLVIPEKLETINKIIIKEEMRQLLKNVKDEQEKQLIIKKLEKKSDKQLEVIKNCPLCFSRSKLQQNYVEEIDMLYEEFHIVKVPLHPFEIRGIERLKNFAKILFGEFENEKEK</sequence>
<feature type="domain" description="ArsA/GET3 Anion-transporting ATPase-like" evidence="9">
    <location>
        <begin position="17"/>
        <end position="285"/>
    </location>
</feature>
<evidence type="ECO:0000256" key="1">
    <source>
        <dbReference type="ARBA" id="ARBA00011040"/>
    </source>
</evidence>
<evidence type="ECO:0000259" key="9">
    <source>
        <dbReference type="Pfam" id="PF02374"/>
    </source>
</evidence>
<proteinExistence type="inferred from homology"/>
<dbReference type="SUPFAM" id="SSF52540">
    <property type="entry name" value="P-loop containing nucleoside triphosphate hydrolases"/>
    <property type="match status" value="1"/>
</dbReference>
<feature type="binding site" evidence="8">
    <location>
        <begin position="24"/>
        <end position="31"/>
    </location>
    <ligand>
        <name>ATP</name>
        <dbReference type="ChEBI" id="CHEBI:30616"/>
    </ligand>
</feature>
<organism evidence="10 11">
    <name type="scientific">Anaeramoeba flamelloides</name>
    <dbReference type="NCBI Taxonomy" id="1746091"/>
    <lineage>
        <taxon>Eukaryota</taxon>
        <taxon>Metamonada</taxon>
        <taxon>Anaeramoebidae</taxon>
        <taxon>Anaeramoeba</taxon>
    </lineage>
</organism>
<gene>
    <name evidence="10" type="ORF">M0812_27213</name>
</gene>
<dbReference type="HAMAP" id="MF_03112">
    <property type="entry name" value="Asna1_Get3"/>
    <property type="match status" value="1"/>
</dbReference>
<dbReference type="PANTHER" id="PTHR10803:SF3">
    <property type="entry name" value="ATPASE GET3"/>
    <property type="match status" value="1"/>
</dbReference>
<dbReference type="GO" id="GO:0016887">
    <property type="term" value="F:ATP hydrolysis activity"/>
    <property type="evidence" value="ECO:0007669"/>
    <property type="project" value="InterPro"/>
</dbReference>
<keyword evidence="8" id="KW-0479">Metal-binding</keyword>
<keyword evidence="6 8" id="KW-0256">Endoplasmic reticulum</keyword>
<evidence type="ECO:0000256" key="3">
    <source>
        <dbReference type="ARBA" id="ARBA00022490"/>
    </source>
</evidence>
<feature type="active site" evidence="8">
    <location>
        <position position="53"/>
    </location>
</feature>
<comment type="subunit">
    <text evidence="8">Homodimer.</text>
</comment>
<evidence type="ECO:0000256" key="8">
    <source>
        <dbReference type="HAMAP-Rule" id="MF_03112"/>
    </source>
</evidence>
<dbReference type="GO" id="GO:0071816">
    <property type="term" value="P:tail-anchored membrane protein insertion into ER membrane"/>
    <property type="evidence" value="ECO:0007669"/>
    <property type="project" value="TreeGrafter"/>
</dbReference>
<dbReference type="PANTHER" id="PTHR10803">
    <property type="entry name" value="ARSENICAL PUMP-DRIVING ATPASE ARSENITE-TRANSLOCATING ATPASE"/>
    <property type="match status" value="1"/>
</dbReference>
<evidence type="ECO:0000256" key="2">
    <source>
        <dbReference type="ARBA" id="ARBA00022448"/>
    </source>
</evidence>
<evidence type="ECO:0000256" key="5">
    <source>
        <dbReference type="ARBA" id="ARBA00022801"/>
    </source>
</evidence>
<protein>
    <recommendedName>
        <fullName evidence="8">ATPase ASNA1 homolog</fullName>
        <ecNumber evidence="8">3.6.-.-</ecNumber>
    </recommendedName>
    <alternativeName>
        <fullName evidence="8">Arsenical pump-driving ATPase homolog</fullName>
    </alternativeName>
    <alternativeName>
        <fullName evidence="8">Arsenite-stimulated ATPase</fullName>
    </alternativeName>
</protein>
<feature type="binding site" evidence="8">
    <location>
        <position position="250"/>
    </location>
    <ligand>
        <name>ATP</name>
        <dbReference type="ChEBI" id="CHEBI:30616"/>
    </ligand>
</feature>
<dbReference type="GO" id="GO:0046872">
    <property type="term" value="F:metal ion binding"/>
    <property type="evidence" value="ECO:0007669"/>
    <property type="project" value="UniProtKB-KW"/>
</dbReference>
<evidence type="ECO:0000256" key="4">
    <source>
        <dbReference type="ARBA" id="ARBA00022741"/>
    </source>
</evidence>
<dbReference type="CDD" id="cd02035">
    <property type="entry name" value="ArsA"/>
    <property type="match status" value="1"/>
</dbReference>
<comment type="caution">
    <text evidence="10">The sequence shown here is derived from an EMBL/GenBank/DDBJ whole genome shotgun (WGS) entry which is preliminary data.</text>
</comment>
<comment type="subcellular location">
    <subcellularLocation>
        <location evidence="8">Cytoplasm</location>
    </subcellularLocation>
    <subcellularLocation>
        <location evidence="8">Endoplasmic reticulum</location>
    </subcellularLocation>
</comment>
<dbReference type="InterPro" id="IPR016300">
    <property type="entry name" value="ATPase_ArsA/GET3"/>
</dbReference>
<dbReference type="EMBL" id="JANTQA010000070">
    <property type="protein sequence ID" value="KAJ3424787.1"/>
    <property type="molecule type" value="Genomic_DNA"/>
</dbReference>
<keyword evidence="7 8" id="KW-0067">ATP-binding</keyword>
<evidence type="ECO:0000256" key="7">
    <source>
        <dbReference type="ARBA" id="ARBA00022840"/>
    </source>
</evidence>
<evidence type="ECO:0000313" key="11">
    <source>
        <dbReference type="Proteomes" id="UP001146793"/>
    </source>
</evidence>
<evidence type="ECO:0000256" key="6">
    <source>
        <dbReference type="ARBA" id="ARBA00022824"/>
    </source>
</evidence>
<comment type="function">
    <text evidence="8">ATPase required for the post-translational delivery of tail-anchored (TA) proteins to the endoplasmic reticulum. Recognizes and selectively binds the transmembrane domain of TA proteins in the cytosol. This complex then targets to the endoplasmic reticulum by membrane-bound receptors, where the tail-anchored protein is released for insertion. This process is regulated by ATP binding and hydrolysis. ATP binding drives the homodimer towards the closed dimer state, facilitating recognition of newly synthesized TA membrane proteins. ATP hydrolysis is required for insertion. Subsequently, the homodimer reverts towards the open dimer state, lowering its affinity for the membrane-bound receptor, and returning it to the cytosol to initiate a new round of targeting.</text>
</comment>
<name>A0AAV7YA97_9EUKA</name>
<evidence type="ECO:0000313" key="10">
    <source>
        <dbReference type="EMBL" id="KAJ3424787.1"/>
    </source>
</evidence>
<dbReference type="FunFam" id="3.40.50.300:FF:001459">
    <property type="entry name" value="ATPase ASNA1 homolog"/>
    <property type="match status" value="1"/>
</dbReference>
<dbReference type="AlphaFoldDB" id="A0AAV7YA97"/>
<keyword evidence="4 8" id="KW-0547">Nucleotide-binding</keyword>
<feature type="binding site" evidence="8">
    <location>
        <position position="223"/>
    </location>
    <ligand>
        <name>ATP</name>
        <dbReference type="ChEBI" id="CHEBI:30616"/>
    </ligand>
</feature>
<keyword evidence="2 8" id="KW-0813">Transport</keyword>
<accession>A0AAV7YA97</accession>
<dbReference type="EC" id="3.6.-.-" evidence="8"/>
<keyword evidence="8" id="KW-0862">Zinc</keyword>